<dbReference type="SUPFAM" id="SSF49313">
    <property type="entry name" value="Cadherin-like"/>
    <property type="match status" value="1"/>
</dbReference>
<keyword evidence="3" id="KW-0106">Calcium</keyword>
<evidence type="ECO:0000256" key="3">
    <source>
        <dbReference type="PROSITE-ProRule" id="PRU00043"/>
    </source>
</evidence>
<dbReference type="GO" id="GO:0005509">
    <property type="term" value="F:calcium ion binding"/>
    <property type="evidence" value="ECO:0007669"/>
    <property type="project" value="UniProtKB-UniRule"/>
</dbReference>
<keyword evidence="1" id="KW-0812">Transmembrane</keyword>
<dbReference type="GO" id="GO:0007156">
    <property type="term" value="P:homophilic cell adhesion via plasma membrane adhesion molecules"/>
    <property type="evidence" value="ECO:0007669"/>
    <property type="project" value="InterPro"/>
</dbReference>
<name>A0A1I8FCJ8_9PLAT</name>
<accession>A0A1I8FCJ8</accession>
<reference evidence="7" key="1">
    <citation type="submission" date="2016-11" db="UniProtKB">
        <authorList>
            <consortium name="WormBaseParasite"/>
        </authorList>
    </citation>
    <scope>IDENTIFICATION</scope>
</reference>
<keyword evidence="2" id="KW-0472">Membrane</keyword>
<dbReference type="PANTHER" id="PTHR24026:SF126">
    <property type="entry name" value="PROTOCADHERIN FAT 4"/>
    <property type="match status" value="1"/>
</dbReference>
<keyword evidence="6" id="KW-1185">Reference proteome</keyword>
<dbReference type="CDD" id="cd11304">
    <property type="entry name" value="Cadherin_repeat"/>
    <property type="match status" value="1"/>
</dbReference>
<dbReference type="Proteomes" id="UP000095280">
    <property type="component" value="Unplaced"/>
</dbReference>
<protein>
    <submittedName>
        <fullName evidence="7">CA domain-containing protein</fullName>
    </submittedName>
</protein>
<sequence length="326" mass="34610">WPSPQAAVVGATAGYSLLEAKAIDSDLHDNGRVSYSLIDATNSGLQIDSSSGTLYVIKSVTRLGEGQPEQFPLTIQARDHGNPSSLSSTVRVWVRIVDSSEYPAASGGPDDAAGGSSGGRNAGKDSYTASHRMRATVVIGLIVFFSSCCWSWRPPLHWSSCGPAAAADARCSSKAASPTVEEVAAILSAASAAASARRSTMARKPVDWRWAHFVAENQLELTLQRQAAVGNDDGPNGSQNRPPEQTPAPPPQRRKLLRRGEADGGNCRIIDRNRMGLSFLLHRRGSAAVLMTPSQESTASRSETAGQQQQSRPTFDPGRGLPFSSN</sequence>
<evidence type="ECO:0000259" key="5">
    <source>
        <dbReference type="PROSITE" id="PS50268"/>
    </source>
</evidence>
<feature type="region of interest" description="Disordered" evidence="4">
    <location>
        <begin position="290"/>
        <end position="326"/>
    </location>
</feature>
<feature type="region of interest" description="Disordered" evidence="4">
    <location>
        <begin position="102"/>
        <end position="126"/>
    </location>
</feature>
<evidence type="ECO:0000256" key="2">
    <source>
        <dbReference type="ARBA" id="ARBA00022989"/>
    </source>
</evidence>
<evidence type="ECO:0000256" key="4">
    <source>
        <dbReference type="SAM" id="MobiDB-lite"/>
    </source>
</evidence>
<dbReference type="InterPro" id="IPR002126">
    <property type="entry name" value="Cadherin-like_dom"/>
</dbReference>
<dbReference type="Gene3D" id="2.60.40.60">
    <property type="entry name" value="Cadherins"/>
    <property type="match status" value="1"/>
</dbReference>
<dbReference type="PROSITE" id="PS50268">
    <property type="entry name" value="CADHERIN_2"/>
    <property type="match status" value="1"/>
</dbReference>
<dbReference type="AlphaFoldDB" id="A0A1I8FCJ8"/>
<feature type="region of interest" description="Disordered" evidence="4">
    <location>
        <begin position="228"/>
        <end position="268"/>
    </location>
</feature>
<dbReference type="GO" id="GO:0005886">
    <property type="term" value="C:plasma membrane"/>
    <property type="evidence" value="ECO:0007669"/>
    <property type="project" value="UniProtKB-SubCell"/>
</dbReference>
<organism evidence="6 7">
    <name type="scientific">Macrostomum lignano</name>
    <dbReference type="NCBI Taxonomy" id="282301"/>
    <lineage>
        <taxon>Eukaryota</taxon>
        <taxon>Metazoa</taxon>
        <taxon>Spiralia</taxon>
        <taxon>Lophotrochozoa</taxon>
        <taxon>Platyhelminthes</taxon>
        <taxon>Rhabditophora</taxon>
        <taxon>Macrostomorpha</taxon>
        <taxon>Macrostomida</taxon>
        <taxon>Macrostomidae</taxon>
        <taxon>Macrostomum</taxon>
    </lineage>
</organism>
<feature type="compositionally biased region" description="Polar residues" evidence="4">
    <location>
        <begin position="292"/>
        <end position="313"/>
    </location>
</feature>
<dbReference type="PANTHER" id="PTHR24026">
    <property type="entry name" value="FAT ATYPICAL CADHERIN-RELATED"/>
    <property type="match status" value="1"/>
</dbReference>
<feature type="compositionally biased region" description="Low complexity" evidence="4">
    <location>
        <begin position="103"/>
        <end position="114"/>
    </location>
</feature>
<proteinExistence type="predicted"/>
<evidence type="ECO:0000256" key="1">
    <source>
        <dbReference type="ARBA" id="ARBA00022692"/>
    </source>
</evidence>
<evidence type="ECO:0000313" key="7">
    <source>
        <dbReference type="WBParaSite" id="maker-unitig_28554-snap-gene-0.2-mRNA-1"/>
    </source>
</evidence>
<feature type="domain" description="Cadherin" evidence="5">
    <location>
        <begin position="14"/>
        <end position="105"/>
    </location>
</feature>
<dbReference type="Pfam" id="PF00028">
    <property type="entry name" value="Cadherin"/>
    <property type="match status" value="1"/>
</dbReference>
<dbReference type="WBParaSite" id="maker-unitig_28554-snap-gene-0.2-mRNA-1">
    <property type="protein sequence ID" value="maker-unitig_28554-snap-gene-0.2-mRNA-1"/>
    <property type="gene ID" value="maker-unitig_28554-snap-gene-0.2"/>
</dbReference>
<keyword evidence="2" id="KW-1133">Transmembrane helix</keyword>
<dbReference type="SMART" id="SM00112">
    <property type="entry name" value="CA"/>
    <property type="match status" value="1"/>
</dbReference>
<evidence type="ECO:0000313" key="6">
    <source>
        <dbReference type="Proteomes" id="UP000095280"/>
    </source>
</evidence>
<dbReference type="InterPro" id="IPR015919">
    <property type="entry name" value="Cadherin-like_sf"/>
</dbReference>